<sequence>MTHIADMIIAHPHPSGHLEAGDLAIAIEACLDCVASCGSCADACLGEEGIADLRHCIRTDQDCADICLATARMLQRQGGHHPAVLAPLLEACLQACRNCAEECERHASMHDHCKICAEACRRCEAACSTLLEKLRSSGESSH</sequence>
<dbReference type="RefSeq" id="WP_056544487.1">
    <property type="nucleotide sequence ID" value="NZ_BAAAON010000001.1"/>
</dbReference>
<proteinExistence type="predicted"/>
<comment type="caution">
    <text evidence="1">The sequence shown here is derived from an EMBL/GenBank/DDBJ whole genome shotgun (WGS) entry which is preliminary data.</text>
</comment>
<name>A0ABP5MED5_9MICC</name>
<dbReference type="Proteomes" id="UP001500974">
    <property type="component" value="Unassembled WGS sequence"/>
</dbReference>
<dbReference type="InterPro" id="IPR044543">
    <property type="entry name" value="YHJQ-like"/>
</dbReference>
<evidence type="ECO:0000313" key="2">
    <source>
        <dbReference type="Proteomes" id="UP001500974"/>
    </source>
</evidence>
<gene>
    <name evidence="1" type="ORF">GCM10009784_05540</name>
</gene>
<reference evidence="2" key="1">
    <citation type="journal article" date="2019" name="Int. J. Syst. Evol. Microbiol.">
        <title>The Global Catalogue of Microorganisms (GCM) 10K type strain sequencing project: providing services to taxonomists for standard genome sequencing and annotation.</title>
        <authorList>
            <consortium name="The Broad Institute Genomics Platform"/>
            <consortium name="The Broad Institute Genome Sequencing Center for Infectious Disease"/>
            <person name="Wu L."/>
            <person name="Ma J."/>
        </authorList>
    </citation>
    <scope>NUCLEOTIDE SEQUENCE [LARGE SCALE GENOMIC DNA]</scope>
    <source>
        <strain evidence="2">JCM 14917</strain>
    </source>
</reference>
<dbReference type="Gene3D" id="1.20.1270.360">
    <property type="match status" value="1"/>
</dbReference>
<dbReference type="Pfam" id="PF03860">
    <property type="entry name" value="Csp"/>
    <property type="match status" value="1"/>
</dbReference>
<protein>
    <submittedName>
        <fullName evidence="1">Four-helix bundle copper-binding protein</fullName>
    </submittedName>
</protein>
<dbReference type="PANTHER" id="PTHR37310:SF1">
    <property type="entry name" value="CYTOPLASMIC PROTEIN"/>
    <property type="match status" value="1"/>
</dbReference>
<organism evidence="1 2">
    <name type="scientific">Arthrobacter parietis</name>
    <dbReference type="NCBI Taxonomy" id="271434"/>
    <lineage>
        <taxon>Bacteria</taxon>
        <taxon>Bacillati</taxon>
        <taxon>Actinomycetota</taxon>
        <taxon>Actinomycetes</taxon>
        <taxon>Micrococcales</taxon>
        <taxon>Micrococcaceae</taxon>
        <taxon>Arthrobacter</taxon>
    </lineage>
</organism>
<accession>A0ABP5MED5</accession>
<dbReference type="InterPro" id="IPR005560">
    <property type="entry name" value="Csp_YhjQ"/>
</dbReference>
<dbReference type="EMBL" id="BAAAON010000001">
    <property type="protein sequence ID" value="GAA2172975.1"/>
    <property type="molecule type" value="Genomic_DNA"/>
</dbReference>
<dbReference type="PANTHER" id="PTHR37310">
    <property type="entry name" value="CYTOPLASMIC PROTEIN-RELATED"/>
    <property type="match status" value="1"/>
</dbReference>
<keyword evidence="2" id="KW-1185">Reference proteome</keyword>
<dbReference type="CDD" id="cd08026">
    <property type="entry name" value="DUF326"/>
    <property type="match status" value="1"/>
</dbReference>
<evidence type="ECO:0000313" key="1">
    <source>
        <dbReference type="EMBL" id="GAA2172975.1"/>
    </source>
</evidence>